<dbReference type="PROSITE" id="PS50405">
    <property type="entry name" value="GST_CTER"/>
    <property type="match status" value="1"/>
</dbReference>
<dbReference type="EMBL" id="BMHC01000001">
    <property type="protein sequence ID" value="GGI18791.1"/>
    <property type="molecule type" value="Genomic_DNA"/>
</dbReference>
<dbReference type="SUPFAM" id="SSF52833">
    <property type="entry name" value="Thioredoxin-like"/>
    <property type="match status" value="1"/>
</dbReference>
<name>A0A410V355_9BRAD</name>
<dbReference type="InterPro" id="IPR004045">
    <property type="entry name" value="Glutathione_S-Trfase_N"/>
</dbReference>
<dbReference type="OrthoDB" id="9797500at2"/>
<dbReference type="PROSITE" id="PS50404">
    <property type="entry name" value="GST_NTER"/>
    <property type="match status" value="1"/>
</dbReference>
<dbReference type="GO" id="GO:0005737">
    <property type="term" value="C:cytoplasm"/>
    <property type="evidence" value="ECO:0007669"/>
    <property type="project" value="TreeGrafter"/>
</dbReference>
<gene>
    <name evidence="3" type="primary">gst5</name>
    <name evidence="3" type="ORF">GCM10010987_01070</name>
    <name evidence="4" type="ORF">XH86_10850</name>
</gene>
<dbReference type="AlphaFoldDB" id="A0A410V355"/>
<dbReference type="SUPFAM" id="SSF47616">
    <property type="entry name" value="GST C-terminal domain-like"/>
    <property type="match status" value="1"/>
</dbReference>
<reference evidence="3" key="1">
    <citation type="journal article" date="2014" name="Int. J. Syst. Evol. Microbiol.">
        <title>Complete genome sequence of Corynebacterium casei LMG S-19264T (=DSM 44701T), isolated from a smear-ripened cheese.</title>
        <authorList>
            <consortium name="US DOE Joint Genome Institute (JGI-PGF)"/>
            <person name="Walter F."/>
            <person name="Albersmeier A."/>
            <person name="Kalinowski J."/>
            <person name="Ruckert C."/>
        </authorList>
    </citation>
    <scope>NUCLEOTIDE SEQUENCE</scope>
    <source>
        <strain evidence="3">CGMCC 1.15034</strain>
    </source>
</reference>
<dbReference type="InterPro" id="IPR050983">
    <property type="entry name" value="GST_Omega/HSP26"/>
</dbReference>
<proteinExistence type="predicted"/>
<evidence type="ECO:0000259" key="1">
    <source>
        <dbReference type="PROSITE" id="PS50404"/>
    </source>
</evidence>
<dbReference type="Gene3D" id="1.20.1050.10">
    <property type="match status" value="1"/>
</dbReference>
<dbReference type="PANTHER" id="PTHR43968:SF6">
    <property type="entry name" value="GLUTATHIONE S-TRANSFERASE OMEGA"/>
    <property type="match status" value="1"/>
</dbReference>
<dbReference type="InterPro" id="IPR040079">
    <property type="entry name" value="Glutathione_S-Trfase"/>
</dbReference>
<evidence type="ECO:0000313" key="4">
    <source>
        <dbReference type="EMBL" id="QOZ59183.1"/>
    </source>
</evidence>
<dbReference type="RefSeq" id="WP_128964809.1">
    <property type="nucleotide sequence ID" value="NZ_BMHC01000001.1"/>
</dbReference>
<evidence type="ECO:0000259" key="2">
    <source>
        <dbReference type="PROSITE" id="PS50405"/>
    </source>
</evidence>
<evidence type="ECO:0000313" key="6">
    <source>
        <dbReference type="Proteomes" id="UP000625079"/>
    </source>
</evidence>
<dbReference type="PANTHER" id="PTHR43968">
    <property type="match status" value="1"/>
</dbReference>
<dbReference type="CDD" id="cd00299">
    <property type="entry name" value="GST_C_family"/>
    <property type="match status" value="1"/>
</dbReference>
<dbReference type="Pfam" id="PF13417">
    <property type="entry name" value="GST_N_3"/>
    <property type="match status" value="1"/>
</dbReference>
<dbReference type="Gene3D" id="3.40.30.10">
    <property type="entry name" value="Glutaredoxin"/>
    <property type="match status" value="1"/>
</dbReference>
<keyword evidence="5" id="KW-1185">Reference proteome</keyword>
<dbReference type="SFLD" id="SFLDS00019">
    <property type="entry name" value="Glutathione_Transferase_(cytos"/>
    <property type="match status" value="1"/>
</dbReference>
<evidence type="ECO:0000313" key="5">
    <source>
        <dbReference type="Proteomes" id="UP000593880"/>
    </source>
</evidence>
<feature type="domain" description="GST N-terminal" evidence="1">
    <location>
        <begin position="1"/>
        <end position="81"/>
    </location>
</feature>
<dbReference type="EMBL" id="CP030057">
    <property type="protein sequence ID" value="QOZ59183.1"/>
    <property type="molecule type" value="Genomic_DNA"/>
</dbReference>
<dbReference type="Proteomes" id="UP000593880">
    <property type="component" value="Chromosome"/>
</dbReference>
<dbReference type="Proteomes" id="UP000625079">
    <property type="component" value="Unassembled WGS sequence"/>
</dbReference>
<dbReference type="InterPro" id="IPR036249">
    <property type="entry name" value="Thioredoxin-like_sf"/>
</dbReference>
<dbReference type="Pfam" id="PF00043">
    <property type="entry name" value="GST_C"/>
    <property type="match status" value="1"/>
</dbReference>
<reference evidence="4 5" key="2">
    <citation type="submission" date="2018-06" db="EMBL/GenBank/DDBJ databases">
        <title>Comparative genomics of rhizobia nodulating Arachis hypogaea in China.</title>
        <authorList>
            <person name="Li Y."/>
        </authorList>
    </citation>
    <scope>NUCLEOTIDE SEQUENCE [LARGE SCALE GENOMIC DNA]</scope>
    <source>
        <strain evidence="4 5">CCBAU 51658</strain>
    </source>
</reference>
<accession>A0A410V355</accession>
<evidence type="ECO:0000313" key="3">
    <source>
        <dbReference type="EMBL" id="GGI18791.1"/>
    </source>
</evidence>
<feature type="domain" description="GST C-terminal" evidence="2">
    <location>
        <begin position="86"/>
        <end position="215"/>
    </location>
</feature>
<dbReference type="InterPro" id="IPR004046">
    <property type="entry name" value="GST_C"/>
</dbReference>
<reference evidence="3" key="3">
    <citation type="submission" date="2022-12" db="EMBL/GenBank/DDBJ databases">
        <authorList>
            <person name="Sun Q."/>
            <person name="Zhou Y."/>
        </authorList>
    </citation>
    <scope>NUCLEOTIDE SEQUENCE</scope>
    <source>
        <strain evidence="3">CGMCC 1.15034</strain>
    </source>
</reference>
<organism evidence="3 6">
    <name type="scientific">Bradyrhizobium guangdongense</name>
    <dbReference type="NCBI Taxonomy" id="1325090"/>
    <lineage>
        <taxon>Bacteria</taxon>
        <taxon>Pseudomonadati</taxon>
        <taxon>Pseudomonadota</taxon>
        <taxon>Alphaproteobacteria</taxon>
        <taxon>Hyphomicrobiales</taxon>
        <taxon>Nitrobacteraceae</taxon>
        <taxon>Bradyrhizobium</taxon>
    </lineage>
</organism>
<protein>
    <submittedName>
        <fullName evidence="3 4">Glutathione S-transferase</fullName>
    </submittedName>
</protein>
<dbReference type="InterPro" id="IPR010987">
    <property type="entry name" value="Glutathione-S-Trfase_C-like"/>
</dbReference>
<sequence>MTVALHGYRYSVYSWIARLALHEKGVTYTWTEVDPFSENTPASYLAIHPFKRVPALVHDAFAVYETSAITRYVDEAFDGPKLQPTEPRERARCNQVISIVDSYAYWPLVRQVFSHKVFRPALRRPVDESEVKQGLEAATKVLAALEATAGQGQYLTGKDLSLADVHLAPMIGYFVLAPEGLSLLQKHIRLSHWWSALSNRPTLLATMPQLPQAPP</sequence>
<dbReference type="SFLD" id="SFLDG00358">
    <property type="entry name" value="Main_(cytGST)"/>
    <property type="match status" value="1"/>
</dbReference>
<dbReference type="InterPro" id="IPR036282">
    <property type="entry name" value="Glutathione-S-Trfase_C_sf"/>
</dbReference>